<evidence type="ECO:0000313" key="2">
    <source>
        <dbReference type="EMBL" id="RAI70676.1"/>
    </source>
</evidence>
<reference evidence="2 3" key="1">
    <citation type="submission" date="2018-06" db="EMBL/GenBank/DDBJ databases">
        <authorList>
            <person name="Zhirakovskaya E."/>
        </authorList>
    </citation>
    <scope>NUCLEOTIDE SEQUENCE [LARGE SCALE GENOMIC DNA]</scope>
    <source>
        <strain evidence="2 3">LY3</strain>
    </source>
</reference>
<accession>A0A327N915</accession>
<proteinExistence type="predicted"/>
<sequence length="163" mass="18794">MDLLAHIAPGRNDILKVLRQGWRRSKRRYFVAVSIISLMIRFILSEIFNKPRTYVCFGWGGLGAHRVWIEVFSNQGCDTEKSLRLHQNREHHLDEFFVSGRLDMAWSLVRVQSRVPNEIRSAERCEGESARVPFFCQENVHKSLSGFKRNPALISNGPPSTVI</sequence>
<dbReference type="Proteomes" id="UP000249493">
    <property type="component" value="Unassembled WGS sequence"/>
</dbReference>
<protein>
    <submittedName>
        <fullName evidence="2">Uncharacterized protein</fullName>
    </submittedName>
</protein>
<keyword evidence="1" id="KW-1133">Transmembrane helix</keyword>
<feature type="transmembrane region" description="Helical" evidence="1">
    <location>
        <begin position="29"/>
        <end position="48"/>
    </location>
</feature>
<evidence type="ECO:0000313" key="3">
    <source>
        <dbReference type="Proteomes" id="UP000249493"/>
    </source>
</evidence>
<keyword evidence="1" id="KW-0812">Transmembrane</keyword>
<gene>
    <name evidence="2" type="ORF">DOZ80_09300</name>
</gene>
<organism evidence="2 3">
    <name type="scientific">Pseudomonas fluorescens</name>
    <dbReference type="NCBI Taxonomy" id="294"/>
    <lineage>
        <taxon>Bacteria</taxon>
        <taxon>Pseudomonadati</taxon>
        <taxon>Pseudomonadota</taxon>
        <taxon>Gammaproteobacteria</taxon>
        <taxon>Pseudomonadales</taxon>
        <taxon>Pseudomonadaceae</taxon>
        <taxon>Pseudomonas</taxon>
    </lineage>
</organism>
<evidence type="ECO:0000256" key="1">
    <source>
        <dbReference type="SAM" id="Phobius"/>
    </source>
</evidence>
<keyword evidence="1" id="KW-0472">Membrane</keyword>
<dbReference type="AlphaFoldDB" id="A0A327N915"/>
<name>A0A327N915_PSEFL</name>
<dbReference type="EMBL" id="QLIN01000003">
    <property type="protein sequence ID" value="RAI70676.1"/>
    <property type="molecule type" value="Genomic_DNA"/>
</dbReference>
<comment type="caution">
    <text evidence="2">The sequence shown here is derived from an EMBL/GenBank/DDBJ whole genome shotgun (WGS) entry which is preliminary data.</text>
</comment>